<comment type="subcellular location">
    <subcellularLocation>
        <location evidence="1">Membrane</location>
        <topology evidence="1">Multi-pass membrane protein</topology>
    </subcellularLocation>
</comment>
<feature type="transmembrane region" description="Helical" evidence="7">
    <location>
        <begin position="122"/>
        <end position="142"/>
    </location>
</feature>
<dbReference type="Proteomes" id="UP000054544">
    <property type="component" value="Unassembled WGS sequence"/>
</dbReference>
<feature type="binding site" evidence="6">
    <location>
        <position position="108"/>
    </location>
    <ligand>
        <name>Zn(2+)</name>
        <dbReference type="ChEBI" id="CHEBI:29105"/>
    </ligand>
</feature>
<evidence type="ECO:0000256" key="5">
    <source>
        <dbReference type="ARBA" id="ARBA00023136"/>
    </source>
</evidence>
<dbReference type="PANTHER" id="PTHR20855">
    <property type="entry name" value="ADIPOR/PROGESTIN RECEPTOR-RELATED"/>
    <property type="match status" value="1"/>
</dbReference>
<dbReference type="GO" id="GO:0016020">
    <property type="term" value="C:membrane"/>
    <property type="evidence" value="ECO:0007669"/>
    <property type="project" value="UniProtKB-SubCell"/>
</dbReference>
<name>A0A0D9NM98_METAN</name>
<comment type="similarity">
    <text evidence="2">Belongs to the ADIPOR family.</text>
</comment>
<organism evidence="8 9">
    <name type="scientific">Metarhizium anisopliae BRIP 53293</name>
    <dbReference type="NCBI Taxonomy" id="1291518"/>
    <lineage>
        <taxon>Eukaryota</taxon>
        <taxon>Fungi</taxon>
        <taxon>Dikarya</taxon>
        <taxon>Ascomycota</taxon>
        <taxon>Pezizomycotina</taxon>
        <taxon>Sordariomycetes</taxon>
        <taxon>Hypocreomycetidae</taxon>
        <taxon>Hypocreales</taxon>
        <taxon>Clavicipitaceae</taxon>
        <taxon>Metarhizium</taxon>
    </lineage>
</organism>
<dbReference type="PANTHER" id="PTHR20855:SF52">
    <property type="entry name" value="ADIPONECTIN RECEPTOR PROTEIN"/>
    <property type="match status" value="1"/>
</dbReference>
<sequence length="286" mass="32580">MPPCCEKLLLLFDELPEWAKDNEYIRSGWRPETKTYWECMISMGYDTSTTNLATYTHLVAAIRMVVLGSWWSVYVKERYPDINFDDGIVFFLFFLGGKVCYLLSIAYHVLSNYSHATHLFCLKLDFLGILTVTAGCFPPGLWYTFSCAARRVKFTWIAVDLAAQVLAAMLTLFVKSFQAPKVRPLRGLVFSVMASSALYHLIIKIFQVGWSCVDAEYSASLYALTILIYLCSVTTYASWKPGCFDIWGHSHQIFHMGMAMGLTVHFLAFVRALDQFYAVKQGRCPD</sequence>
<feature type="binding site" evidence="6">
    <location>
        <position position="255"/>
    </location>
    <ligand>
        <name>Zn(2+)</name>
        <dbReference type="ChEBI" id="CHEBI:29105"/>
    </ligand>
</feature>
<evidence type="ECO:0000313" key="9">
    <source>
        <dbReference type="Proteomes" id="UP000054544"/>
    </source>
</evidence>
<keyword evidence="3 7" id="KW-0812">Transmembrane</keyword>
<evidence type="ECO:0000313" key="8">
    <source>
        <dbReference type="EMBL" id="KJK75202.1"/>
    </source>
</evidence>
<dbReference type="STRING" id="1291518.A0A0D9NM98"/>
<dbReference type="Pfam" id="PF03006">
    <property type="entry name" value="HlyIII"/>
    <property type="match status" value="1"/>
</dbReference>
<feature type="binding site" evidence="6">
    <location>
        <position position="251"/>
    </location>
    <ligand>
        <name>Zn(2+)</name>
        <dbReference type="ChEBI" id="CHEBI:29105"/>
    </ligand>
</feature>
<protein>
    <submittedName>
        <fullName evidence="8">Uncharacterized protein</fullName>
    </submittedName>
</protein>
<feature type="transmembrane region" description="Helical" evidence="7">
    <location>
        <begin position="251"/>
        <end position="273"/>
    </location>
</feature>
<evidence type="ECO:0000256" key="2">
    <source>
        <dbReference type="ARBA" id="ARBA00007018"/>
    </source>
</evidence>
<dbReference type="GO" id="GO:0038023">
    <property type="term" value="F:signaling receptor activity"/>
    <property type="evidence" value="ECO:0007669"/>
    <property type="project" value="TreeGrafter"/>
</dbReference>
<feature type="transmembrane region" description="Helical" evidence="7">
    <location>
        <begin position="154"/>
        <end position="173"/>
    </location>
</feature>
<keyword evidence="6" id="KW-0479">Metal-binding</keyword>
<dbReference type="GO" id="GO:0006882">
    <property type="term" value="P:intracellular zinc ion homeostasis"/>
    <property type="evidence" value="ECO:0007669"/>
    <property type="project" value="TreeGrafter"/>
</dbReference>
<proteinExistence type="inferred from homology"/>
<evidence type="ECO:0000256" key="7">
    <source>
        <dbReference type="SAM" id="Phobius"/>
    </source>
</evidence>
<accession>A0A0D9NM98</accession>
<feature type="transmembrane region" description="Helical" evidence="7">
    <location>
        <begin position="185"/>
        <end position="207"/>
    </location>
</feature>
<evidence type="ECO:0000256" key="4">
    <source>
        <dbReference type="ARBA" id="ARBA00022989"/>
    </source>
</evidence>
<feature type="transmembrane region" description="Helical" evidence="7">
    <location>
        <begin position="219"/>
        <end position="239"/>
    </location>
</feature>
<feature type="transmembrane region" description="Helical" evidence="7">
    <location>
        <begin position="87"/>
        <end position="110"/>
    </location>
</feature>
<feature type="transmembrane region" description="Helical" evidence="7">
    <location>
        <begin position="52"/>
        <end position="75"/>
    </location>
</feature>
<dbReference type="EMBL" id="KE384751">
    <property type="protein sequence ID" value="KJK75202.1"/>
    <property type="molecule type" value="Genomic_DNA"/>
</dbReference>
<evidence type="ECO:0000256" key="6">
    <source>
        <dbReference type="PIRSR" id="PIRSR604254-1"/>
    </source>
</evidence>
<gene>
    <name evidence="8" type="ORF">H634G_09548</name>
</gene>
<keyword evidence="9" id="KW-1185">Reference proteome</keyword>
<dbReference type="InterPro" id="IPR004254">
    <property type="entry name" value="AdipoR/HlyIII-related"/>
</dbReference>
<keyword evidence="4 7" id="KW-1133">Transmembrane helix</keyword>
<dbReference type="GO" id="GO:0046872">
    <property type="term" value="F:metal ion binding"/>
    <property type="evidence" value="ECO:0007669"/>
    <property type="project" value="UniProtKB-KW"/>
</dbReference>
<evidence type="ECO:0000256" key="3">
    <source>
        <dbReference type="ARBA" id="ARBA00022692"/>
    </source>
</evidence>
<keyword evidence="5 7" id="KW-0472">Membrane</keyword>
<reference evidence="9" key="1">
    <citation type="journal article" date="2014" name="BMC Genomics">
        <title>The genome sequence of the biocontrol fungus Metarhizium anisopliae and comparative genomics of Metarhizium species.</title>
        <authorList>
            <person name="Pattemore J.A."/>
            <person name="Hane J.K."/>
            <person name="Williams A.H."/>
            <person name="Wilson B.A."/>
            <person name="Stodart B.J."/>
            <person name="Ash G.J."/>
        </authorList>
    </citation>
    <scope>NUCLEOTIDE SEQUENCE [LARGE SCALE GENOMIC DNA]</scope>
    <source>
        <strain evidence="9">BRIP 53293</strain>
    </source>
</reference>
<dbReference type="AlphaFoldDB" id="A0A0D9NM98"/>
<keyword evidence="6" id="KW-0862">Zinc</keyword>
<evidence type="ECO:0000256" key="1">
    <source>
        <dbReference type="ARBA" id="ARBA00004141"/>
    </source>
</evidence>